<organism evidence="7 8">
    <name type="scientific">Roseimaritima multifibrata</name>
    <dbReference type="NCBI Taxonomy" id="1930274"/>
    <lineage>
        <taxon>Bacteria</taxon>
        <taxon>Pseudomonadati</taxon>
        <taxon>Planctomycetota</taxon>
        <taxon>Planctomycetia</taxon>
        <taxon>Pirellulales</taxon>
        <taxon>Pirellulaceae</taxon>
        <taxon>Roseimaritima</taxon>
    </lineage>
</organism>
<dbReference type="GO" id="GO:0015021">
    <property type="term" value="F:heparin-sulfate lyase activity"/>
    <property type="evidence" value="ECO:0007669"/>
    <property type="project" value="UniProtKB-EC"/>
</dbReference>
<keyword evidence="3" id="KW-0574">Periplasm</keyword>
<keyword evidence="8" id="KW-1185">Reference proteome</keyword>
<dbReference type="SUPFAM" id="SSF48230">
    <property type="entry name" value="Chondroitin AC/alginate lyase"/>
    <property type="match status" value="1"/>
</dbReference>
<evidence type="ECO:0000313" key="7">
    <source>
        <dbReference type="EMBL" id="QDS95815.1"/>
    </source>
</evidence>
<dbReference type="KEGG" id="rml:FF011L_46160"/>
<dbReference type="GO" id="GO:0042597">
    <property type="term" value="C:periplasmic space"/>
    <property type="evidence" value="ECO:0007669"/>
    <property type="project" value="UniProtKB-SubCell"/>
</dbReference>
<dbReference type="EMBL" id="CP036262">
    <property type="protein sequence ID" value="QDS95815.1"/>
    <property type="molecule type" value="Genomic_DNA"/>
</dbReference>
<dbReference type="InterPro" id="IPR008929">
    <property type="entry name" value="Chondroitin_lyas"/>
</dbReference>
<evidence type="ECO:0000256" key="4">
    <source>
        <dbReference type="ARBA" id="ARBA00023239"/>
    </source>
</evidence>
<dbReference type="PANTHER" id="PTHR39210:SF1">
    <property type="entry name" value="HEPARIN-SULFATE LYASE"/>
    <property type="match status" value="1"/>
</dbReference>
<feature type="domain" description="Heparinase II/III-like C-terminal" evidence="5">
    <location>
        <begin position="341"/>
        <end position="565"/>
    </location>
</feature>
<evidence type="ECO:0000256" key="1">
    <source>
        <dbReference type="ARBA" id="ARBA00004418"/>
    </source>
</evidence>
<reference evidence="7 8" key="1">
    <citation type="submission" date="2019-02" db="EMBL/GenBank/DDBJ databases">
        <title>Deep-cultivation of Planctomycetes and their phenomic and genomic characterization uncovers novel biology.</title>
        <authorList>
            <person name="Wiegand S."/>
            <person name="Jogler M."/>
            <person name="Boedeker C."/>
            <person name="Pinto D."/>
            <person name="Vollmers J."/>
            <person name="Rivas-Marin E."/>
            <person name="Kohn T."/>
            <person name="Peeters S.H."/>
            <person name="Heuer A."/>
            <person name="Rast P."/>
            <person name="Oberbeckmann S."/>
            <person name="Bunk B."/>
            <person name="Jeske O."/>
            <person name="Meyerdierks A."/>
            <person name="Storesund J.E."/>
            <person name="Kallscheuer N."/>
            <person name="Luecker S."/>
            <person name="Lage O.M."/>
            <person name="Pohl T."/>
            <person name="Merkel B.J."/>
            <person name="Hornburger P."/>
            <person name="Mueller R.-W."/>
            <person name="Bruemmer F."/>
            <person name="Labrenz M."/>
            <person name="Spormann A.M."/>
            <person name="Op den Camp H."/>
            <person name="Overmann J."/>
            <person name="Amann R."/>
            <person name="Jetten M.S.M."/>
            <person name="Mascher T."/>
            <person name="Medema M.H."/>
            <person name="Devos D.P."/>
            <person name="Kaster A.-K."/>
            <person name="Ovreas L."/>
            <person name="Rohde M."/>
            <person name="Galperin M.Y."/>
            <person name="Jogler C."/>
        </authorList>
    </citation>
    <scope>NUCLEOTIDE SEQUENCE [LARGE SCALE GENOMIC DNA]</scope>
    <source>
        <strain evidence="7 8">FF011L</strain>
    </source>
</reference>
<dbReference type="Pfam" id="PF07940">
    <property type="entry name" value="Hepar_II_III_C"/>
    <property type="match status" value="1"/>
</dbReference>
<dbReference type="InterPro" id="IPR012480">
    <property type="entry name" value="Hepar_II_III_C"/>
</dbReference>
<sequence length="585" mass="67388">MEPRQLPRVLRTIWPLHWSQISIRAWKAVQRRAPKIRPDRPLEVPGIQPGPMAMPPVFGTTCDSGNELIESLAGGKLRLLNQSFAFGESNWDWRLGSVSEDRLWTVTLHYHQWLYELAKIATESPEHGPKAKELWGAAMSDWLQNCRLDSPGAKPLVWNAYAIATRLSWSIRTWQLWHDAKIELPQELLQEWQKSLYQQADHLYRNLEWDLRANHLLRDAVGLAWAANFFVGSRSRQWLAKAQQIAVQQSEEQMLPDGGHFERSPFYHLEVMDDWLTLAILFPAGRVRDQMRETWQRAAEYARWLRHPDGCVAQFNDGATINADQNLIHGEVIGVDVDLSMPRGGKHFSDSGVAVWHGEPWTLFWDVGDVGPNCQPGHAHADTLSLECSFRAQKLFVDPGCYSYDYDRRREYDRATSTHNTVCIDQTDSSEVWHIFRVGRRARPRGIQVSTDQEHFLGQAEHDGYQHLAGRPVHRRIVEVSEEGFLIVTDQVDGLGTHQVEGGWLLAPHWKIRMRENRWELTNDKQILELEIDASSRCQIDACEATYHPEYGVEIATKRLRWKFEGKLPFQIVCRVSEVSKPLLG</sequence>
<dbReference type="PANTHER" id="PTHR39210">
    <property type="entry name" value="HEPARIN-SULFATE LYASE"/>
    <property type="match status" value="1"/>
</dbReference>
<evidence type="ECO:0000313" key="8">
    <source>
        <dbReference type="Proteomes" id="UP000320672"/>
    </source>
</evidence>
<keyword evidence="4 7" id="KW-0456">Lyase</keyword>
<evidence type="ECO:0000259" key="5">
    <source>
        <dbReference type="Pfam" id="PF07940"/>
    </source>
</evidence>
<accession>A0A517MLN3</accession>
<proteinExistence type="predicted"/>
<gene>
    <name evidence="7" type="primary">hepC</name>
    <name evidence="7" type="ORF">FF011L_46160</name>
</gene>
<dbReference type="Gene3D" id="2.70.98.70">
    <property type="match status" value="1"/>
</dbReference>
<dbReference type="Pfam" id="PF16889">
    <property type="entry name" value="Hepar_II_III_N"/>
    <property type="match status" value="1"/>
</dbReference>
<evidence type="ECO:0000256" key="2">
    <source>
        <dbReference type="ARBA" id="ARBA00022729"/>
    </source>
</evidence>
<dbReference type="AlphaFoldDB" id="A0A517MLN3"/>
<protein>
    <submittedName>
        <fullName evidence="7">Heparin-sulfate lyase</fullName>
        <ecNumber evidence="7">4.2.2.8</ecNumber>
    </submittedName>
</protein>
<evidence type="ECO:0000256" key="3">
    <source>
        <dbReference type="ARBA" id="ARBA00022764"/>
    </source>
</evidence>
<name>A0A517MLN3_9BACT</name>
<dbReference type="Gene3D" id="1.50.10.100">
    <property type="entry name" value="Chondroitin AC/alginate lyase"/>
    <property type="match status" value="1"/>
</dbReference>
<keyword evidence="2" id="KW-0732">Signal</keyword>
<dbReference type="Proteomes" id="UP000320672">
    <property type="component" value="Chromosome"/>
</dbReference>
<feature type="domain" description="Heparin-sulfate lyase N-terminal" evidence="6">
    <location>
        <begin position="86"/>
        <end position="322"/>
    </location>
</feature>
<comment type="subcellular location">
    <subcellularLocation>
        <location evidence="1">Periplasm</location>
    </subcellularLocation>
</comment>
<dbReference type="InterPro" id="IPR031680">
    <property type="entry name" value="Hepar_II_III_N"/>
</dbReference>
<dbReference type="EC" id="4.2.2.8" evidence="7"/>
<evidence type="ECO:0000259" key="6">
    <source>
        <dbReference type="Pfam" id="PF16889"/>
    </source>
</evidence>